<proteinExistence type="inferred from homology"/>
<dbReference type="SUPFAM" id="SSF52313">
    <property type="entry name" value="Ribosomal protein S2"/>
    <property type="match status" value="1"/>
</dbReference>
<dbReference type="PROSITE" id="PS00963">
    <property type="entry name" value="RIBOSOMAL_S2_2"/>
    <property type="match status" value="1"/>
</dbReference>
<dbReference type="GO" id="GO:0006412">
    <property type="term" value="P:translation"/>
    <property type="evidence" value="ECO:0007669"/>
    <property type="project" value="UniProtKB-UniRule"/>
</dbReference>
<evidence type="ECO:0000313" key="8">
    <source>
        <dbReference type="EMBL" id="PIT87142.1"/>
    </source>
</evidence>
<evidence type="ECO:0000256" key="2">
    <source>
        <dbReference type="ARBA" id="ARBA00022980"/>
    </source>
</evidence>
<evidence type="ECO:0000256" key="5">
    <source>
        <dbReference type="HAMAP-Rule" id="MF_00291"/>
    </source>
</evidence>
<name>A0A2M6W2X8_9BACT</name>
<evidence type="ECO:0000256" key="6">
    <source>
        <dbReference type="RuleBase" id="RU003631"/>
    </source>
</evidence>
<feature type="region of interest" description="Disordered" evidence="7">
    <location>
        <begin position="223"/>
        <end position="248"/>
    </location>
</feature>
<evidence type="ECO:0000256" key="1">
    <source>
        <dbReference type="ARBA" id="ARBA00006242"/>
    </source>
</evidence>
<dbReference type="InterPro" id="IPR023591">
    <property type="entry name" value="Ribosomal_uS2_flav_dom_sf"/>
</dbReference>
<dbReference type="Proteomes" id="UP000231183">
    <property type="component" value="Unassembled WGS sequence"/>
</dbReference>
<comment type="similarity">
    <text evidence="1 5 6">Belongs to the universal ribosomal protein uS2 family.</text>
</comment>
<dbReference type="Gene3D" id="3.40.50.10490">
    <property type="entry name" value="Glucose-6-phosphate isomerase like protein, domain 1"/>
    <property type="match status" value="1"/>
</dbReference>
<evidence type="ECO:0000256" key="7">
    <source>
        <dbReference type="SAM" id="MobiDB-lite"/>
    </source>
</evidence>
<keyword evidence="3 5" id="KW-0687">Ribonucleoprotein</keyword>
<dbReference type="AlphaFoldDB" id="A0A2M6W2X8"/>
<dbReference type="InterPro" id="IPR005706">
    <property type="entry name" value="Ribosomal_uS2_bac/mit/plastid"/>
</dbReference>
<gene>
    <name evidence="5 8" type="primary">rpsB</name>
    <name evidence="8" type="ORF">COU31_04510</name>
</gene>
<dbReference type="PANTHER" id="PTHR12534">
    <property type="entry name" value="30S RIBOSOMAL PROTEIN S2 PROKARYOTIC AND ORGANELLAR"/>
    <property type="match status" value="1"/>
</dbReference>
<keyword evidence="2 5" id="KW-0689">Ribosomal protein</keyword>
<dbReference type="PRINTS" id="PR00395">
    <property type="entry name" value="RIBOSOMALS2"/>
</dbReference>
<evidence type="ECO:0000313" key="9">
    <source>
        <dbReference type="Proteomes" id="UP000231183"/>
    </source>
</evidence>
<dbReference type="EMBL" id="PFBX01000050">
    <property type="protein sequence ID" value="PIT87142.1"/>
    <property type="molecule type" value="Genomic_DNA"/>
</dbReference>
<dbReference type="InterPro" id="IPR001865">
    <property type="entry name" value="Ribosomal_uS2"/>
</dbReference>
<dbReference type="GO" id="GO:0022627">
    <property type="term" value="C:cytosolic small ribosomal subunit"/>
    <property type="evidence" value="ECO:0007669"/>
    <property type="project" value="TreeGrafter"/>
</dbReference>
<sequence length="248" mass="28313">MEVTLLDMLKSGVHFGHQTERWHPKMKQYIFGSRAGVHIIDLEKTLAMLEAAQTFAKKLSSEGKIILFVATKRQAKEIVKKYALEAGMPYLIERWIGGFLTNFGVVSRNMQRLRKLKSDFKTGEMAKYKKHEQMEFQEEIDRLQFLIGGVEHMETPPDALFIIDIKKESTAVAEAKKRGIPVIALVDTNTNPKDITYPIPSNDDATKAIDLMCAVMADTITEGRNKKPQTEKPLEKIKKETFKKEEKK</sequence>
<dbReference type="PANTHER" id="PTHR12534:SF0">
    <property type="entry name" value="SMALL RIBOSOMAL SUBUNIT PROTEIN US2M"/>
    <property type="match status" value="1"/>
</dbReference>
<organism evidence="8 9">
    <name type="scientific">Candidatus Magasanikbacteria bacterium CG10_big_fil_rev_8_21_14_0_10_40_10</name>
    <dbReference type="NCBI Taxonomy" id="1974648"/>
    <lineage>
        <taxon>Bacteria</taxon>
        <taxon>Candidatus Magasanikiibacteriota</taxon>
    </lineage>
</organism>
<dbReference type="CDD" id="cd01425">
    <property type="entry name" value="RPS2"/>
    <property type="match status" value="1"/>
</dbReference>
<dbReference type="PROSITE" id="PS00962">
    <property type="entry name" value="RIBOSOMAL_S2_1"/>
    <property type="match status" value="1"/>
</dbReference>
<accession>A0A2M6W2X8</accession>
<evidence type="ECO:0000256" key="3">
    <source>
        <dbReference type="ARBA" id="ARBA00023274"/>
    </source>
</evidence>
<dbReference type="GO" id="GO:0003735">
    <property type="term" value="F:structural constituent of ribosome"/>
    <property type="evidence" value="ECO:0007669"/>
    <property type="project" value="InterPro"/>
</dbReference>
<dbReference type="Pfam" id="PF00318">
    <property type="entry name" value="Ribosomal_S2"/>
    <property type="match status" value="1"/>
</dbReference>
<dbReference type="HAMAP" id="MF_00291_B">
    <property type="entry name" value="Ribosomal_uS2_B"/>
    <property type="match status" value="1"/>
</dbReference>
<comment type="caution">
    <text evidence="8">The sequence shown here is derived from an EMBL/GenBank/DDBJ whole genome shotgun (WGS) entry which is preliminary data.</text>
</comment>
<dbReference type="NCBIfam" id="TIGR01011">
    <property type="entry name" value="rpsB_bact"/>
    <property type="match status" value="1"/>
</dbReference>
<protein>
    <recommendedName>
        <fullName evidence="4 5">Small ribosomal subunit protein uS2</fullName>
    </recommendedName>
</protein>
<dbReference type="InterPro" id="IPR018130">
    <property type="entry name" value="Ribosomal_uS2_CS"/>
</dbReference>
<reference evidence="9" key="1">
    <citation type="submission" date="2017-09" db="EMBL/GenBank/DDBJ databases">
        <title>Depth-based differentiation of microbial function through sediment-hosted aquifers and enrichment of novel symbionts in the deep terrestrial subsurface.</title>
        <authorList>
            <person name="Probst A.J."/>
            <person name="Ladd B."/>
            <person name="Jarett J.K."/>
            <person name="Geller-Mcgrath D.E."/>
            <person name="Sieber C.M.K."/>
            <person name="Emerson J.B."/>
            <person name="Anantharaman K."/>
            <person name="Thomas B.C."/>
            <person name="Malmstrom R."/>
            <person name="Stieglmeier M."/>
            <person name="Klingl A."/>
            <person name="Woyke T."/>
            <person name="Ryan C.M."/>
            <person name="Banfield J.F."/>
        </authorList>
    </citation>
    <scope>NUCLEOTIDE SEQUENCE [LARGE SCALE GENOMIC DNA]</scope>
</reference>
<dbReference type="Gene3D" id="1.10.287.610">
    <property type="entry name" value="Helix hairpin bin"/>
    <property type="match status" value="1"/>
</dbReference>
<evidence type="ECO:0000256" key="4">
    <source>
        <dbReference type="ARBA" id="ARBA00035256"/>
    </source>
</evidence>